<name>A0AA88V9H8_9ASTE</name>
<dbReference type="AlphaFoldDB" id="A0AA88V9H8"/>
<comment type="caution">
    <text evidence="2">The sequence shown here is derived from an EMBL/GenBank/DDBJ whole genome shotgun (WGS) entry which is preliminary data.</text>
</comment>
<accession>A0AA88V9H8</accession>
<dbReference type="Pfam" id="PF14223">
    <property type="entry name" value="Retrotran_gag_2"/>
    <property type="match status" value="1"/>
</dbReference>
<gene>
    <name evidence="2" type="ORF">RJ639_018984</name>
</gene>
<dbReference type="EMBL" id="JAVXUP010002285">
    <property type="protein sequence ID" value="KAK3004249.1"/>
    <property type="molecule type" value="Genomic_DNA"/>
</dbReference>
<evidence type="ECO:0000313" key="2">
    <source>
        <dbReference type="EMBL" id="KAK3004249.1"/>
    </source>
</evidence>
<dbReference type="Proteomes" id="UP001188597">
    <property type="component" value="Unassembled WGS sequence"/>
</dbReference>
<organism evidence="2 3">
    <name type="scientific">Escallonia herrerae</name>
    <dbReference type="NCBI Taxonomy" id="1293975"/>
    <lineage>
        <taxon>Eukaryota</taxon>
        <taxon>Viridiplantae</taxon>
        <taxon>Streptophyta</taxon>
        <taxon>Embryophyta</taxon>
        <taxon>Tracheophyta</taxon>
        <taxon>Spermatophyta</taxon>
        <taxon>Magnoliopsida</taxon>
        <taxon>eudicotyledons</taxon>
        <taxon>Gunneridae</taxon>
        <taxon>Pentapetalae</taxon>
        <taxon>asterids</taxon>
        <taxon>campanulids</taxon>
        <taxon>Escalloniales</taxon>
        <taxon>Escalloniaceae</taxon>
        <taxon>Escallonia</taxon>
    </lineage>
</organism>
<dbReference type="PANTHER" id="PTHR47592:SF31">
    <property type="entry name" value="ZINC FINGER, CCHC-TYPE-RELATED"/>
    <property type="match status" value="1"/>
</dbReference>
<evidence type="ECO:0000313" key="3">
    <source>
        <dbReference type="Proteomes" id="UP001188597"/>
    </source>
</evidence>
<dbReference type="PANTHER" id="PTHR47592">
    <property type="entry name" value="PBF68 PROTEIN"/>
    <property type="match status" value="1"/>
</dbReference>
<feature type="region of interest" description="Disordered" evidence="1">
    <location>
        <begin position="169"/>
        <end position="210"/>
    </location>
</feature>
<protein>
    <recommendedName>
        <fullName evidence="4">Gag protein</fullName>
    </recommendedName>
</protein>
<evidence type="ECO:0000256" key="1">
    <source>
        <dbReference type="SAM" id="MobiDB-lite"/>
    </source>
</evidence>
<keyword evidence="3" id="KW-1185">Reference proteome</keyword>
<evidence type="ECO:0008006" key="4">
    <source>
        <dbReference type="Google" id="ProtNLM"/>
    </source>
</evidence>
<sequence>MMNQDLIKLDQFDGSNFGRWQDKVKFLLTALKIVYILNCEPLSEPSDNASENEKKEWQRRNDNEVMCRDHILNALSNRLYNFYKSFDLAKEIWKVLEYKYKVQEEGSREIVLNQTPIVLNVDSDPMTYTEAVTSRDTAFWKKAINDEMDSIMSNGTWTLVDLPPGSKPIGGRGWGPRSLEGLGGLREGGLDPKRWGKGYEVPRSNSGTKF</sequence>
<proteinExistence type="predicted"/>
<reference evidence="2" key="1">
    <citation type="submission" date="2022-12" db="EMBL/GenBank/DDBJ databases">
        <title>Draft genome assemblies for two species of Escallonia (Escalloniales).</title>
        <authorList>
            <person name="Chanderbali A."/>
            <person name="Dervinis C."/>
            <person name="Anghel I."/>
            <person name="Soltis D."/>
            <person name="Soltis P."/>
            <person name="Zapata F."/>
        </authorList>
    </citation>
    <scope>NUCLEOTIDE SEQUENCE</scope>
    <source>
        <strain evidence="2">UCBG64.0493</strain>
        <tissue evidence="2">Leaf</tissue>
    </source>
</reference>